<dbReference type="Proteomes" id="UP000518752">
    <property type="component" value="Unassembled WGS sequence"/>
</dbReference>
<accession>A0A8H5HIS0</accession>
<dbReference type="Pfam" id="PF07859">
    <property type="entry name" value="Abhydrolase_3"/>
    <property type="match status" value="1"/>
</dbReference>
<keyword evidence="3" id="KW-0472">Membrane</keyword>
<dbReference type="OrthoDB" id="2152029at2759"/>
<name>A0A8H5HIS0_9AGAR</name>
<evidence type="ECO:0000256" key="2">
    <source>
        <dbReference type="SAM" id="MobiDB-lite"/>
    </source>
</evidence>
<dbReference type="GO" id="GO:0016787">
    <property type="term" value="F:hydrolase activity"/>
    <property type="evidence" value="ECO:0007669"/>
    <property type="project" value="UniProtKB-KW"/>
</dbReference>
<gene>
    <name evidence="5" type="ORF">D9757_007434</name>
</gene>
<evidence type="ECO:0000256" key="1">
    <source>
        <dbReference type="ARBA" id="ARBA00022801"/>
    </source>
</evidence>
<evidence type="ECO:0000313" key="6">
    <source>
        <dbReference type="Proteomes" id="UP000518752"/>
    </source>
</evidence>
<organism evidence="5 6">
    <name type="scientific">Collybiopsis confluens</name>
    <dbReference type="NCBI Taxonomy" id="2823264"/>
    <lineage>
        <taxon>Eukaryota</taxon>
        <taxon>Fungi</taxon>
        <taxon>Dikarya</taxon>
        <taxon>Basidiomycota</taxon>
        <taxon>Agaricomycotina</taxon>
        <taxon>Agaricomycetes</taxon>
        <taxon>Agaricomycetidae</taxon>
        <taxon>Agaricales</taxon>
        <taxon>Marasmiineae</taxon>
        <taxon>Omphalotaceae</taxon>
        <taxon>Collybiopsis</taxon>
    </lineage>
</organism>
<evidence type="ECO:0000313" key="5">
    <source>
        <dbReference type="EMBL" id="KAF5383876.1"/>
    </source>
</evidence>
<dbReference type="PANTHER" id="PTHR48081">
    <property type="entry name" value="AB HYDROLASE SUPERFAMILY PROTEIN C4A8.06C"/>
    <property type="match status" value="1"/>
</dbReference>
<dbReference type="SUPFAM" id="SSF53474">
    <property type="entry name" value="alpha/beta-Hydrolases"/>
    <property type="match status" value="1"/>
</dbReference>
<keyword evidence="6" id="KW-1185">Reference proteome</keyword>
<keyword evidence="3" id="KW-0812">Transmembrane</keyword>
<feature type="compositionally biased region" description="Polar residues" evidence="2">
    <location>
        <begin position="13"/>
        <end position="22"/>
    </location>
</feature>
<dbReference type="EMBL" id="JAACJN010000046">
    <property type="protein sequence ID" value="KAF5383876.1"/>
    <property type="molecule type" value="Genomic_DNA"/>
</dbReference>
<dbReference type="Gene3D" id="3.40.50.1820">
    <property type="entry name" value="alpha/beta hydrolase"/>
    <property type="match status" value="1"/>
</dbReference>
<feature type="region of interest" description="Disordered" evidence="2">
    <location>
        <begin position="1"/>
        <end position="22"/>
    </location>
</feature>
<evidence type="ECO:0000256" key="3">
    <source>
        <dbReference type="SAM" id="Phobius"/>
    </source>
</evidence>
<protein>
    <recommendedName>
        <fullName evidence="4">Alpha/beta hydrolase fold-3 domain-containing protein</fullName>
    </recommendedName>
</protein>
<sequence>MNTRIERIRDTQSHSSTMLTNGATQNNDKAKFGAMSWSSYVHMASVFIYMPFALALKALWSNSPAVPRAYAAKPLKRRIFDTIARYVFYSLSDSEIQWASGRGHIAYQLWTKRCKLEPVVDTLQSDSERGDSQNSHLLWIGPRRTDKVILYLPPGGFCLPVMDNAFQYWRYAQLEWKKQGLDVGIAILSYSVLPEAVFPTQLRQAIGAIEHLFRMGYDPSSIQLVGDSAGGSLLFQIFSHILHPLPPRDVPSLKLPPGKRFGGAYTMSPWVGLSDPEQWGGSFNAKAYLDVVPARIKAWGRSYLRYVPESQLCYADPILGPEAWYSELTDVVDRILISIGAEERLHDQVVVFFEKHIKPYHKAATLEVQEGGVHCDPLSEFVISNVPMDNPLMPKVLYWIWKGFQ</sequence>
<evidence type="ECO:0000259" key="4">
    <source>
        <dbReference type="Pfam" id="PF07859"/>
    </source>
</evidence>
<proteinExistence type="predicted"/>
<keyword evidence="3" id="KW-1133">Transmembrane helix</keyword>
<feature type="domain" description="Alpha/beta hydrolase fold-3" evidence="4">
    <location>
        <begin position="179"/>
        <end position="375"/>
    </location>
</feature>
<dbReference type="PANTHER" id="PTHR48081:SF31">
    <property type="entry name" value="STERYL ACETYL HYDROLASE MUG81-RELATED"/>
    <property type="match status" value="1"/>
</dbReference>
<feature type="transmembrane region" description="Helical" evidence="3">
    <location>
        <begin position="40"/>
        <end position="60"/>
    </location>
</feature>
<reference evidence="5 6" key="1">
    <citation type="journal article" date="2020" name="ISME J.">
        <title>Uncovering the hidden diversity of litter-decomposition mechanisms in mushroom-forming fungi.</title>
        <authorList>
            <person name="Floudas D."/>
            <person name="Bentzer J."/>
            <person name="Ahren D."/>
            <person name="Johansson T."/>
            <person name="Persson P."/>
            <person name="Tunlid A."/>
        </authorList>
    </citation>
    <scope>NUCLEOTIDE SEQUENCE [LARGE SCALE GENOMIC DNA]</scope>
    <source>
        <strain evidence="5 6">CBS 406.79</strain>
    </source>
</reference>
<feature type="compositionally biased region" description="Basic and acidic residues" evidence="2">
    <location>
        <begin position="1"/>
        <end position="12"/>
    </location>
</feature>
<dbReference type="InterPro" id="IPR013094">
    <property type="entry name" value="AB_hydrolase_3"/>
</dbReference>
<dbReference type="InterPro" id="IPR050300">
    <property type="entry name" value="GDXG_lipolytic_enzyme"/>
</dbReference>
<dbReference type="AlphaFoldDB" id="A0A8H5HIS0"/>
<keyword evidence="1" id="KW-0378">Hydrolase</keyword>
<comment type="caution">
    <text evidence="5">The sequence shown here is derived from an EMBL/GenBank/DDBJ whole genome shotgun (WGS) entry which is preliminary data.</text>
</comment>
<dbReference type="InterPro" id="IPR029058">
    <property type="entry name" value="AB_hydrolase_fold"/>
</dbReference>